<dbReference type="Proteomes" id="UP000447873">
    <property type="component" value="Unassembled WGS sequence"/>
</dbReference>
<evidence type="ECO:0000313" key="4">
    <source>
        <dbReference type="Proteomes" id="UP000447873"/>
    </source>
</evidence>
<keyword evidence="2" id="KW-1133">Transmembrane helix</keyword>
<comment type="caution">
    <text evidence="3">The sequence shown here is derived from an EMBL/GenBank/DDBJ whole genome shotgun (WGS) entry which is preliminary data.</text>
</comment>
<protein>
    <submittedName>
        <fullName evidence="3">Uncharacterized protein</fullName>
    </submittedName>
</protein>
<evidence type="ECO:0000256" key="2">
    <source>
        <dbReference type="SAM" id="Phobius"/>
    </source>
</evidence>
<reference evidence="3 4" key="1">
    <citation type="submission" date="2018-12" db="EMBL/GenBank/DDBJ databases">
        <title>Venturia inaequalis Genome Resource.</title>
        <authorList>
            <person name="Lichtner F.J."/>
        </authorList>
    </citation>
    <scope>NUCLEOTIDE SEQUENCE [LARGE SCALE GENOMIC DNA]</scope>
    <source>
        <strain evidence="3 4">120213</strain>
    </source>
</reference>
<feature type="region of interest" description="Disordered" evidence="1">
    <location>
        <begin position="115"/>
        <end position="158"/>
    </location>
</feature>
<sequence>MLWLLTFILLALELHQFLKQSFLATTAVLDICLVIYLHWRPRNDDYYSAIENKVALRFLTLILCIAVFFQLLSHSLLFAIPACIFITIILYLHPSRTVRDTASGIEAAQVPADNYAGWHPATPNGNRDLEKGRQTPTPSKPFVPQHPENSNPKTAPPTGPYTVDFMRNLFQNRRGIALPPPMKEIYLHRPTFPIVKKREDSQRVGRLEDSTRALLDRNLTLETDNQALQTDNQALQSETERRVLPDDPIIQRAIEDAALKKAEQLLADPQVQLELFADFCRRNGLDVFRADGSRCPDLNQLVPGVTPPRATTSTFNFFPPAPPATTTPTRNENGGFDFGGSAAPPASGIFGTPSNGVFGGSAPTTTPGGFGAPSNPPTTTTTPPLATKMLTVTFRNEDPSINTIPIPFLREKPLIFCQIVYRNDERVDLGHSYDCTFHHNGFELDKTWSLRDFPQFQNINDVTIDVRPATSKPPRAPKGDIVVKFVRIDNPAATPEGFQITLSRSCTFASQERNIEMNSRMPFMFPENVTFDYEGVVLEKNTPISEIALLRRKGRVEINVDCSDASRWRR</sequence>
<feature type="transmembrane region" description="Helical" evidence="2">
    <location>
        <begin position="54"/>
        <end position="71"/>
    </location>
</feature>
<accession>A0A8H3Z1U3</accession>
<gene>
    <name evidence="3" type="ORF">EG328_002401</name>
</gene>
<keyword evidence="2" id="KW-0812">Transmembrane</keyword>
<feature type="region of interest" description="Disordered" evidence="1">
    <location>
        <begin position="364"/>
        <end position="384"/>
    </location>
</feature>
<organism evidence="3 4">
    <name type="scientific">Venturia inaequalis</name>
    <name type="common">Apple scab fungus</name>
    <dbReference type="NCBI Taxonomy" id="5025"/>
    <lineage>
        <taxon>Eukaryota</taxon>
        <taxon>Fungi</taxon>
        <taxon>Dikarya</taxon>
        <taxon>Ascomycota</taxon>
        <taxon>Pezizomycotina</taxon>
        <taxon>Dothideomycetes</taxon>
        <taxon>Pleosporomycetidae</taxon>
        <taxon>Venturiales</taxon>
        <taxon>Venturiaceae</taxon>
        <taxon>Venturia</taxon>
    </lineage>
</organism>
<evidence type="ECO:0000256" key="1">
    <source>
        <dbReference type="SAM" id="MobiDB-lite"/>
    </source>
</evidence>
<keyword evidence="2" id="KW-0472">Membrane</keyword>
<name>A0A8H3Z1U3_VENIN</name>
<dbReference type="EMBL" id="WNWS01000166">
    <property type="protein sequence ID" value="KAE9976811.1"/>
    <property type="molecule type" value="Genomic_DNA"/>
</dbReference>
<evidence type="ECO:0000313" key="3">
    <source>
        <dbReference type="EMBL" id="KAE9976811.1"/>
    </source>
</evidence>
<proteinExistence type="predicted"/>
<dbReference type="AlphaFoldDB" id="A0A8H3Z1U3"/>